<comment type="domain">
    <text evidence="10">The C-terminal SGF11-type zinc-finger domain forms part of the 'catalytic lobe' of the SAGA deubiquitination module.</text>
</comment>
<proteinExistence type="inferred from homology"/>
<comment type="domain">
    <text evidence="10">The long N-terminal helix forms part of the 'assembly lobe' of the SAGA deubiquitination module.</text>
</comment>
<comment type="function">
    <text evidence="10">Component of the transcription regulatory histone acetylation (HAT) complex SAGA, a multiprotein complex that activates transcription by remodeling chromatin and mediating histone acetylation and deubiquitination. Within the SAGA complex, participates in a subcomplex that specifically deubiquitinates histone H2B. The SAGA complex is recruited to specific gene promoters by activators, where it is required for transcription.</text>
</comment>
<evidence type="ECO:0000256" key="11">
    <source>
        <dbReference type="SAM" id="MobiDB-lite"/>
    </source>
</evidence>
<sequence>MSERRKSGTPATIRNFDTENLPRDQNVLDIDPNASPEAGIVYEIIDDVILSLCFDVHRSIKLGTFNIEDVDDEVIKQYEVVDSEGLDVFGQVPLKKPVDCICPNCQRNMAASRFAPHLEKCMGMGRNSSRIASRRLATGKMMDEDEEDVYFDDDWTWNTDRKPGKKNKRERPGNSPRRAKAPRRNGETGTPRPGTPSSVNSGEMPAARIGPTQAAFESLGIAEKKALMSQTCGVISEHTGRMCTRSQRCPQHTDEQRRLVRLRMLGPQETESALSRVRPDGSSFEPEDVIDVDGYEDGDGPSLRDTLSRLSWEEESNASTGDDHSPAAFGISAIVKKKRKKKAKHKRRPR</sequence>
<dbReference type="InterPro" id="IPR013246">
    <property type="entry name" value="SAGA_su_Sgf11"/>
</dbReference>
<keyword evidence="7 10" id="KW-0010">Activator</keyword>
<feature type="compositionally biased region" description="Acidic residues" evidence="11">
    <location>
        <begin position="285"/>
        <end position="299"/>
    </location>
</feature>
<keyword evidence="3 10" id="KW-0863">Zinc-finger</keyword>
<keyword evidence="6 10" id="KW-0805">Transcription regulation</keyword>
<keyword evidence="2 10" id="KW-0479">Metal-binding</keyword>
<evidence type="ECO:0000256" key="10">
    <source>
        <dbReference type="HAMAP-Rule" id="MF_03047"/>
    </source>
</evidence>
<comment type="similarity">
    <text evidence="10">Belongs to the SGF11 family.</text>
</comment>
<evidence type="ECO:0000256" key="4">
    <source>
        <dbReference type="ARBA" id="ARBA00022833"/>
    </source>
</evidence>
<keyword evidence="4 10" id="KW-0862">Zinc</keyword>
<evidence type="ECO:0000313" key="13">
    <source>
        <dbReference type="EMBL" id="EDO45909.1"/>
    </source>
</evidence>
<dbReference type="GO" id="GO:0008270">
    <property type="term" value="F:zinc ion binding"/>
    <property type="evidence" value="ECO:0007669"/>
    <property type="project" value="UniProtKB-UniRule"/>
</dbReference>
<dbReference type="EMBL" id="DS469532">
    <property type="protein sequence ID" value="EDO45909.1"/>
    <property type="molecule type" value="Genomic_DNA"/>
</dbReference>
<dbReference type="GO" id="GO:0006325">
    <property type="term" value="P:chromatin organization"/>
    <property type="evidence" value="ECO:0007669"/>
    <property type="project" value="UniProtKB-KW"/>
</dbReference>
<comment type="subunit">
    <text evidence="10">Component of some SAGA transcription coactivator-HAT complexes. Within the SAGA complex, participates to a subcomplex of SAGA called the DUB module (deubiquitination module).</text>
</comment>
<dbReference type="GO" id="GO:0045893">
    <property type="term" value="P:positive regulation of DNA-templated transcription"/>
    <property type="evidence" value="ECO:0000318"/>
    <property type="project" value="GO_Central"/>
</dbReference>
<dbReference type="STRING" id="45351.A7RRY5"/>
<feature type="compositionally biased region" description="Basic residues" evidence="11">
    <location>
        <begin position="335"/>
        <end position="350"/>
    </location>
</feature>
<evidence type="ECO:0000256" key="9">
    <source>
        <dbReference type="ARBA" id="ARBA00023242"/>
    </source>
</evidence>
<evidence type="ECO:0000256" key="3">
    <source>
        <dbReference type="ARBA" id="ARBA00022771"/>
    </source>
</evidence>
<dbReference type="KEGG" id="nve:5517922"/>
<dbReference type="PhylomeDB" id="A7RRY5"/>
<feature type="region of interest" description="Disordered" evidence="11">
    <location>
        <begin position="265"/>
        <end position="350"/>
    </location>
</feature>
<dbReference type="PANTHER" id="PTHR46367:SF1">
    <property type="entry name" value="ATAXIN-7-LIKE PROTEIN 3"/>
    <property type="match status" value="1"/>
</dbReference>
<dbReference type="OrthoDB" id="21557at2759"/>
<accession>A7RRY5</accession>
<dbReference type="PROSITE" id="PS51505">
    <property type="entry name" value="SCA7"/>
    <property type="match status" value="1"/>
</dbReference>
<name>A7RRY5_NEMVE</name>
<reference evidence="13 14" key="1">
    <citation type="journal article" date="2007" name="Science">
        <title>Sea anemone genome reveals ancestral eumetazoan gene repertoire and genomic organization.</title>
        <authorList>
            <person name="Putnam N.H."/>
            <person name="Srivastava M."/>
            <person name="Hellsten U."/>
            <person name="Dirks B."/>
            <person name="Chapman J."/>
            <person name="Salamov A."/>
            <person name="Terry A."/>
            <person name="Shapiro H."/>
            <person name="Lindquist E."/>
            <person name="Kapitonov V.V."/>
            <person name="Jurka J."/>
            <person name="Genikhovich G."/>
            <person name="Grigoriev I.V."/>
            <person name="Lucas S.M."/>
            <person name="Steele R.E."/>
            <person name="Finnerty J.R."/>
            <person name="Technau U."/>
            <person name="Martindale M.Q."/>
            <person name="Rokhsar D.S."/>
        </authorList>
    </citation>
    <scope>NUCLEOTIDE SEQUENCE [LARGE SCALE GENOMIC DNA]</scope>
    <source>
        <strain evidence="14">CH2 X CH6</strain>
    </source>
</reference>
<dbReference type="HOGENOM" id="CLU_066241_0_0_1"/>
<evidence type="ECO:0000256" key="2">
    <source>
        <dbReference type="ARBA" id="ARBA00022723"/>
    </source>
</evidence>
<dbReference type="GO" id="GO:0006357">
    <property type="term" value="P:regulation of transcription by RNA polymerase II"/>
    <property type="evidence" value="ECO:0000318"/>
    <property type="project" value="GO_Central"/>
</dbReference>
<dbReference type="InterPro" id="IPR013243">
    <property type="entry name" value="SCA7_dom"/>
</dbReference>
<evidence type="ECO:0000256" key="7">
    <source>
        <dbReference type="ARBA" id="ARBA00023159"/>
    </source>
</evidence>
<dbReference type="AlphaFoldDB" id="A7RRY5"/>
<comment type="subcellular location">
    <subcellularLocation>
        <location evidence="1 10">Nucleus</location>
    </subcellularLocation>
</comment>
<dbReference type="OMA" id="EVIGQMW"/>
<keyword evidence="8 10" id="KW-0804">Transcription</keyword>
<keyword evidence="5 10" id="KW-0156">Chromatin regulator</keyword>
<dbReference type="Gene3D" id="3.30.160.60">
    <property type="entry name" value="Classic Zinc Finger"/>
    <property type="match status" value="1"/>
</dbReference>
<dbReference type="eggNOG" id="KOG2612">
    <property type="taxonomic scope" value="Eukaryota"/>
</dbReference>
<evidence type="ECO:0000256" key="8">
    <source>
        <dbReference type="ARBA" id="ARBA00023163"/>
    </source>
</evidence>
<dbReference type="Pfam" id="PF08209">
    <property type="entry name" value="Sgf11"/>
    <property type="match status" value="1"/>
</dbReference>
<feature type="region of interest" description="Disordered" evidence="11">
    <location>
        <begin position="154"/>
        <end position="206"/>
    </location>
</feature>
<keyword evidence="14" id="KW-1185">Reference proteome</keyword>
<evidence type="ECO:0000256" key="6">
    <source>
        <dbReference type="ARBA" id="ARBA00023015"/>
    </source>
</evidence>
<evidence type="ECO:0000313" key="14">
    <source>
        <dbReference type="Proteomes" id="UP000001593"/>
    </source>
</evidence>
<dbReference type="PANTHER" id="PTHR46367">
    <property type="entry name" value="ATAXIN-7-LIKE PROTEIN 3"/>
    <property type="match status" value="1"/>
</dbReference>
<dbReference type="InterPro" id="IPR051078">
    <property type="entry name" value="SGF11"/>
</dbReference>
<dbReference type="Gene3D" id="6.10.140.1270">
    <property type="match status" value="1"/>
</dbReference>
<dbReference type="InParanoid" id="A7RRY5"/>
<gene>
    <name evidence="13" type="ORF">NEMVEDRAFT_v1g236583</name>
</gene>
<protein>
    <recommendedName>
        <fullName evidence="10">SAGA-associated factor 11 homolog</fullName>
    </recommendedName>
</protein>
<organism evidence="13 14">
    <name type="scientific">Nematostella vectensis</name>
    <name type="common">Starlet sea anemone</name>
    <dbReference type="NCBI Taxonomy" id="45351"/>
    <lineage>
        <taxon>Eukaryota</taxon>
        <taxon>Metazoa</taxon>
        <taxon>Cnidaria</taxon>
        <taxon>Anthozoa</taxon>
        <taxon>Hexacorallia</taxon>
        <taxon>Actiniaria</taxon>
        <taxon>Edwardsiidae</taxon>
        <taxon>Nematostella</taxon>
    </lineage>
</organism>
<feature type="domain" description="SCA7" evidence="12">
    <location>
        <begin position="219"/>
        <end position="286"/>
    </location>
</feature>
<dbReference type="GO" id="GO:0003713">
    <property type="term" value="F:transcription coactivator activity"/>
    <property type="evidence" value="ECO:0000318"/>
    <property type="project" value="GO_Central"/>
</dbReference>
<dbReference type="HAMAP" id="MF_03047">
    <property type="entry name" value="Sgf11"/>
    <property type="match status" value="1"/>
</dbReference>
<evidence type="ECO:0000256" key="5">
    <source>
        <dbReference type="ARBA" id="ARBA00022853"/>
    </source>
</evidence>
<dbReference type="Proteomes" id="UP000001593">
    <property type="component" value="Unassembled WGS sequence"/>
</dbReference>
<feature type="zinc finger region" description="SGF11-type" evidence="10">
    <location>
        <begin position="100"/>
        <end position="121"/>
    </location>
</feature>
<evidence type="ECO:0000256" key="1">
    <source>
        <dbReference type="ARBA" id="ARBA00004123"/>
    </source>
</evidence>
<dbReference type="FunFam" id="3.30.160.60:FF:000118">
    <property type="entry name" value="Ataxin-7-like protein 3"/>
    <property type="match status" value="1"/>
</dbReference>
<dbReference type="GO" id="GO:0071819">
    <property type="term" value="C:DUBm complex"/>
    <property type="evidence" value="ECO:0000318"/>
    <property type="project" value="GO_Central"/>
</dbReference>
<dbReference type="GO" id="GO:0000124">
    <property type="term" value="C:SAGA complex"/>
    <property type="evidence" value="ECO:0000318"/>
    <property type="project" value="GO_Central"/>
</dbReference>
<evidence type="ECO:0000259" key="12">
    <source>
        <dbReference type="PROSITE" id="PS51505"/>
    </source>
</evidence>
<keyword evidence="9 10" id="KW-0539">Nucleus</keyword>